<accession>A0A0R1H2J7</accession>
<evidence type="ECO:0000313" key="2">
    <source>
        <dbReference type="Proteomes" id="UP000051461"/>
    </source>
</evidence>
<evidence type="ECO:0000313" key="1">
    <source>
        <dbReference type="EMBL" id="KRK40795.1"/>
    </source>
</evidence>
<dbReference type="RefSeq" id="WP_170206660.1">
    <property type="nucleotide sequence ID" value="NZ_AZDA01000003.1"/>
</dbReference>
<organism evidence="1 2">
    <name type="scientific">Loigolactobacillus bifermentans DSM 20003</name>
    <dbReference type="NCBI Taxonomy" id="1423726"/>
    <lineage>
        <taxon>Bacteria</taxon>
        <taxon>Bacillati</taxon>
        <taxon>Bacillota</taxon>
        <taxon>Bacilli</taxon>
        <taxon>Lactobacillales</taxon>
        <taxon>Lactobacillaceae</taxon>
        <taxon>Loigolactobacillus</taxon>
    </lineage>
</organism>
<keyword evidence="2" id="KW-1185">Reference proteome</keyword>
<dbReference type="Proteomes" id="UP000051461">
    <property type="component" value="Unassembled WGS sequence"/>
</dbReference>
<proteinExistence type="predicted"/>
<dbReference type="EMBL" id="AZDA01000003">
    <property type="protein sequence ID" value="KRK40795.1"/>
    <property type="molecule type" value="Genomic_DNA"/>
</dbReference>
<comment type="caution">
    <text evidence="1">The sequence shown here is derived from an EMBL/GenBank/DDBJ whole genome shotgun (WGS) entry which is preliminary data.</text>
</comment>
<dbReference type="AlphaFoldDB" id="A0A0R1H2J7"/>
<name>A0A0R1H2J7_9LACO</name>
<dbReference type="STRING" id="1423726.FC07_GL002544"/>
<protein>
    <submittedName>
        <fullName evidence="1">Uncharacterized protein</fullName>
    </submittedName>
</protein>
<gene>
    <name evidence="1" type="ORF">FC07_GL002544</name>
</gene>
<sequence length="51" mass="5940">MAWYWNPVMMGIATRAEMDVADQEEIDILNEVAKRKFDLMQPSYDNSGGDW</sequence>
<reference evidence="1 2" key="1">
    <citation type="journal article" date="2015" name="Genome Announc.">
        <title>Expanding the biotechnology potential of lactobacilli through comparative genomics of 213 strains and associated genera.</title>
        <authorList>
            <person name="Sun Z."/>
            <person name="Harris H.M."/>
            <person name="McCann A."/>
            <person name="Guo C."/>
            <person name="Argimon S."/>
            <person name="Zhang W."/>
            <person name="Yang X."/>
            <person name="Jeffery I.B."/>
            <person name="Cooney J.C."/>
            <person name="Kagawa T.F."/>
            <person name="Liu W."/>
            <person name="Song Y."/>
            <person name="Salvetti E."/>
            <person name="Wrobel A."/>
            <person name="Rasinkangas P."/>
            <person name="Parkhill J."/>
            <person name="Rea M.C."/>
            <person name="O'Sullivan O."/>
            <person name="Ritari J."/>
            <person name="Douillard F.P."/>
            <person name="Paul Ross R."/>
            <person name="Yang R."/>
            <person name="Briner A.E."/>
            <person name="Felis G.E."/>
            <person name="de Vos W.M."/>
            <person name="Barrangou R."/>
            <person name="Klaenhammer T.R."/>
            <person name="Caufield P.W."/>
            <person name="Cui Y."/>
            <person name="Zhang H."/>
            <person name="O'Toole P.W."/>
        </authorList>
    </citation>
    <scope>NUCLEOTIDE SEQUENCE [LARGE SCALE GENOMIC DNA]</scope>
    <source>
        <strain evidence="1 2">DSM 20003</strain>
    </source>
</reference>
<dbReference type="PATRIC" id="fig|1423726.3.peg.2640"/>